<keyword evidence="4" id="KW-1185">Reference proteome</keyword>
<dbReference type="AlphaFoldDB" id="A0A9W4QZJ4"/>
<dbReference type="Proteomes" id="UP001152485">
    <property type="component" value="Unassembled WGS sequence"/>
</dbReference>
<dbReference type="Proteomes" id="UP001152467">
    <property type="component" value="Unassembled WGS sequence"/>
</dbReference>
<evidence type="ECO:0000313" key="4">
    <source>
        <dbReference type="Proteomes" id="UP001152467"/>
    </source>
</evidence>
<reference evidence="2 5" key="1">
    <citation type="submission" date="2022-07" db="EMBL/GenBank/DDBJ databases">
        <authorList>
            <person name="Criscuolo A."/>
        </authorList>
    </citation>
    <scope>NUCLEOTIDE SEQUENCE</scope>
    <source>
        <strain evidence="5">CIP 111951</strain>
        <strain evidence="2">CIP111854</strain>
        <strain evidence="3">CIP111951</strain>
    </source>
</reference>
<evidence type="ECO:0000313" key="3">
    <source>
        <dbReference type="EMBL" id="CAH9066005.1"/>
    </source>
</evidence>
<dbReference type="RefSeq" id="WP_261594774.1">
    <property type="nucleotide sequence ID" value="NZ_CAMAPC010000009.1"/>
</dbReference>
<feature type="signal peptide" evidence="1">
    <location>
        <begin position="1"/>
        <end position="22"/>
    </location>
</feature>
<sequence>MKTLSLTAATALLLVGASSAQARMNCDVGGYWDIQTRNVQVCDTETENYTVTKRHCGYNGHLTLGHLWNQPDFYLPHIRYASTSRVLAETSSCPSSQWDSQTGTYWYTKPNGTKSTDWYTYSGLLGLSSDQLKTTQHTRTVQTNCRTETRTVRVWRCGYEP</sequence>
<comment type="caution">
    <text evidence="2">The sequence shown here is derived from an EMBL/GenBank/DDBJ whole genome shotgun (WGS) entry which is preliminary data.</text>
</comment>
<keyword evidence="1" id="KW-0732">Signal</keyword>
<evidence type="ECO:0000256" key="1">
    <source>
        <dbReference type="SAM" id="SignalP"/>
    </source>
</evidence>
<gene>
    <name evidence="2" type="ORF">PSECIP111854_02589</name>
    <name evidence="3" type="ORF">PSECIP111951_03482</name>
</gene>
<organism evidence="2 4">
    <name type="scientific">Pseudoalteromonas holothuriae</name>
    <dbReference type="NCBI Taxonomy" id="2963714"/>
    <lineage>
        <taxon>Bacteria</taxon>
        <taxon>Pseudomonadati</taxon>
        <taxon>Pseudomonadota</taxon>
        <taxon>Gammaproteobacteria</taxon>
        <taxon>Alteromonadales</taxon>
        <taxon>Pseudoalteromonadaceae</taxon>
        <taxon>Pseudoalteromonas</taxon>
    </lineage>
</organism>
<proteinExistence type="predicted"/>
<name>A0A9W4QZJ4_9GAMM</name>
<evidence type="ECO:0000313" key="5">
    <source>
        <dbReference type="Proteomes" id="UP001152485"/>
    </source>
</evidence>
<feature type="chain" id="PRO_5040722536" evidence="1">
    <location>
        <begin position="23"/>
        <end position="161"/>
    </location>
</feature>
<accession>A0A9W4QZJ4</accession>
<evidence type="ECO:0000313" key="2">
    <source>
        <dbReference type="EMBL" id="CAH9060357.1"/>
    </source>
</evidence>
<protein>
    <submittedName>
        <fullName evidence="2">Uncharacterized protein</fullName>
    </submittedName>
</protein>
<dbReference type="EMBL" id="CAMAPD010000020">
    <property type="protein sequence ID" value="CAH9066005.1"/>
    <property type="molecule type" value="Genomic_DNA"/>
</dbReference>
<dbReference type="EMBL" id="CAMAPC010000009">
    <property type="protein sequence ID" value="CAH9060357.1"/>
    <property type="molecule type" value="Genomic_DNA"/>
</dbReference>